<keyword evidence="1" id="KW-0812">Transmembrane</keyword>
<sequence length="123" mass="13814">MFGVLFSKGIYWSSAKTILASDGFHQYAIFAQNLRNILHGSDSIFYTFTSGLGLNFYALTSYYLGSFLSLFIYFFNGSSITDAIYLFTLIKFGLIGLSSFFLSVNCIQKLNHFTSSLSPSLFH</sequence>
<reference evidence="3" key="1">
    <citation type="submission" date="2022-10" db="EMBL/GenBank/DDBJ databases">
        <title>Streptococcus didelphis as causative of fatal infections in opossums (Didelphis albiventris).</title>
        <authorList>
            <person name="Breyer G.M."/>
            <person name="Da Silva M.E.R.J."/>
            <person name="Siqueira F.M."/>
        </authorList>
    </citation>
    <scope>NUCLEOTIDE SEQUENCE [LARGE SCALE GENOMIC DNA]</scope>
    <source>
        <strain evidence="3">LBVP101/21</strain>
    </source>
</reference>
<organism evidence="2 3">
    <name type="scientific">Streptococcus didelphis</name>
    <dbReference type="NCBI Taxonomy" id="102886"/>
    <lineage>
        <taxon>Bacteria</taxon>
        <taxon>Bacillati</taxon>
        <taxon>Bacillota</taxon>
        <taxon>Bacilli</taxon>
        <taxon>Lactobacillales</taxon>
        <taxon>Streptococcaceae</taxon>
        <taxon>Streptococcus</taxon>
    </lineage>
</organism>
<dbReference type="Pfam" id="PF09586">
    <property type="entry name" value="YfhO"/>
    <property type="match status" value="1"/>
</dbReference>
<dbReference type="PANTHER" id="PTHR38454">
    <property type="entry name" value="INTEGRAL MEMBRANE PROTEIN-RELATED"/>
    <property type="match status" value="1"/>
</dbReference>
<proteinExistence type="predicted"/>
<protein>
    <submittedName>
        <fullName evidence="2">YfhO family protein</fullName>
    </submittedName>
</protein>
<name>A0ABY9LFD1_9STRE</name>
<evidence type="ECO:0000256" key="1">
    <source>
        <dbReference type="SAM" id="Phobius"/>
    </source>
</evidence>
<feature type="transmembrane region" description="Helical" evidence="1">
    <location>
        <begin position="83"/>
        <end position="102"/>
    </location>
</feature>
<dbReference type="EMBL" id="CP110509">
    <property type="protein sequence ID" value="WMB27632.1"/>
    <property type="molecule type" value="Genomic_DNA"/>
</dbReference>
<dbReference type="InterPro" id="IPR018580">
    <property type="entry name" value="Uncharacterised_YfhO"/>
</dbReference>
<keyword evidence="3" id="KW-1185">Reference proteome</keyword>
<keyword evidence="1" id="KW-0472">Membrane</keyword>
<dbReference type="PANTHER" id="PTHR38454:SF1">
    <property type="entry name" value="INTEGRAL MEMBRANE PROTEIN"/>
    <property type="match status" value="1"/>
</dbReference>
<gene>
    <name evidence="2" type="ORF">N1496_05730</name>
</gene>
<dbReference type="Proteomes" id="UP001238096">
    <property type="component" value="Chromosome"/>
</dbReference>
<evidence type="ECO:0000313" key="3">
    <source>
        <dbReference type="Proteomes" id="UP001238096"/>
    </source>
</evidence>
<feature type="transmembrane region" description="Helical" evidence="1">
    <location>
        <begin position="56"/>
        <end position="76"/>
    </location>
</feature>
<evidence type="ECO:0000313" key="2">
    <source>
        <dbReference type="EMBL" id="WMB27632.1"/>
    </source>
</evidence>
<accession>A0ABY9LFD1</accession>
<keyword evidence="1" id="KW-1133">Transmembrane helix</keyword>